<sequence>MPKTVRQDSHNSNAVSEIVSTRLNIHLGNILAMTQQDQEEIQDDNRAPLQKLREFGCCSNGSKICQGSEKRQTKLGRRKLKEVPRRVAFKRMLCRTAAKSHIFSSDRFSFKNLQIGRFYVSTVNVSVDTRVNIIYISRSSAGIYYNIGTMKGPNRQELYTSSIMIPFDFINGIYADGHDLYIRLNSTAIYDFCLCDGELVYTDVTQGERANSLLHHLVLKARAEEFCAQLLKVNVRYFSKLIQTFPEFSKDLAGATSSQSLHRHAKAIVYENSRHVPTRITQKPFQFCRKKYPNTHCTTITLKEEAITRLQPRKASILPSGYSLPQIPDVSTIAENPVPKFTTYFPNGTRQDFPSVSYDFETAEQSPSFFALKDLRKLLPRDDDFRLQQFPQTKENHLTREESMCSLSSASTARSDTPSKLDGISPYSQSEYHSCQNELLCPLGYTEHICAPQSTSPFSYDDTTMEYYPLQDLSQTASDMSTLENIPI</sequence>
<name>A0AA36M4U6_CYLNA</name>
<evidence type="ECO:0000313" key="1">
    <source>
        <dbReference type="EMBL" id="CAJ0598218.1"/>
    </source>
</evidence>
<comment type="caution">
    <text evidence="1">The sequence shown here is derived from an EMBL/GenBank/DDBJ whole genome shotgun (WGS) entry which is preliminary data.</text>
</comment>
<gene>
    <name evidence="1" type="ORF">CYNAS_LOCUS10201</name>
</gene>
<dbReference type="Proteomes" id="UP001176961">
    <property type="component" value="Unassembled WGS sequence"/>
</dbReference>
<organism evidence="1 2">
    <name type="scientific">Cylicocyclus nassatus</name>
    <name type="common">Nematode worm</name>
    <dbReference type="NCBI Taxonomy" id="53992"/>
    <lineage>
        <taxon>Eukaryota</taxon>
        <taxon>Metazoa</taxon>
        <taxon>Ecdysozoa</taxon>
        <taxon>Nematoda</taxon>
        <taxon>Chromadorea</taxon>
        <taxon>Rhabditida</taxon>
        <taxon>Rhabditina</taxon>
        <taxon>Rhabditomorpha</taxon>
        <taxon>Strongyloidea</taxon>
        <taxon>Strongylidae</taxon>
        <taxon>Cylicocyclus</taxon>
    </lineage>
</organism>
<protein>
    <submittedName>
        <fullName evidence="1">Uncharacterized protein</fullName>
    </submittedName>
</protein>
<evidence type="ECO:0000313" key="2">
    <source>
        <dbReference type="Proteomes" id="UP001176961"/>
    </source>
</evidence>
<dbReference type="AlphaFoldDB" id="A0AA36M4U6"/>
<dbReference type="EMBL" id="CATQJL010000223">
    <property type="protein sequence ID" value="CAJ0598218.1"/>
    <property type="molecule type" value="Genomic_DNA"/>
</dbReference>
<keyword evidence="2" id="KW-1185">Reference proteome</keyword>
<proteinExistence type="predicted"/>
<reference evidence="1" key="1">
    <citation type="submission" date="2023-07" db="EMBL/GenBank/DDBJ databases">
        <authorList>
            <consortium name="CYATHOMIX"/>
        </authorList>
    </citation>
    <scope>NUCLEOTIDE SEQUENCE</scope>
    <source>
        <strain evidence="1">N/A</strain>
    </source>
</reference>
<accession>A0AA36M4U6</accession>